<proteinExistence type="inferred from homology"/>
<feature type="domain" description="Dynein heavy chain region D6 P-loop" evidence="15">
    <location>
        <begin position="3887"/>
        <end position="4007"/>
    </location>
</feature>
<evidence type="ECO:0000256" key="5">
    <source>
        <dbReference type="ARBA" id="ARBA00022737"/>
    </source>
</evidence>
<protein>
    <recommendedName>
        <fullName evidence="28">Dynein beta chain, ciliary</fullName>
    </recommendedName>
</protein>
<evidence type="ECO:0000259" key="18">
    <source>
        <dbReference type="Pfam" id="PF12774"/>
    </source>
</evidence>
<accession>A0ABP1PNT9</accession>
<evidence type="ECO:0000259" key="17">
    <source>
        <dbReference type="Pfam" id="PF08393"/>
    </source>
</evidence>
<keyword evidence="12" id="KW-0206">Cytoskeleton</keyword>
<dbReference type="InterPro" id="IPR026983">
    <property type="entry name" value="DHC"/>
</dbReference>
<dbReference type="Pfam" id="PF08385">
    <property type="entry name" value="DHC_N1"/>
    <property type="match status" value="1"/>
</dbReference>
<dbReference type="InterPro" id="IPR004273">
    <property type="entry name" value="Dynein_heavy_D6_P-loop"/>
</dbReference>
<dbReference type="InterPro" id="IPR035699">
    <property type="entry name" value="AAA_6"/>
</dbReference>
<dbReference type="Gene3D" id="3.20.180.20">
    <property type="entry name" value="Dynein heavy chain, N-terminal domain 2"/>
    <property type="match status" value="1"/>
</dbReference>
<feature type="domain" description="Dynein heavy chain hydrolytic ATP-binding dynein motor region" evidence="18">
    <location>
        <begin position="1837"/>
        <end position="2147"/>
    </location>
</feature>
<evidence type="ECO:0000256" key="9">
    <source>
        <dbReference type="ARBA" id="ARBA00023054"/>
    </source>
</evidence>
<feature type="domain" description="Dynein heavy chain coiled coil stalk" evidence="19">
    <location>
        <begin position="3056"/>
        <end position="3402"/>
    </location>
</feature>
<dbReference type="Gene3D" id="1.20.1270.280">
    <property type="match status" value="1"/>
</dbReference>
<feature type="coiled-coil region" evidence="14">
    <location>
        <begin position="3281"/>
        <end position="3322"/>
    </location>
</feature>
<feature type="domain" description="Dynein heavy chain tail" evidence="16">
    <location>
        <begin position="206"/>
        <end position="780"/>
    </location>
</feature>
<evidence type="ECO:0000256" key="10">
    <source>
        <dbReference type="ARBA" id="ARBA00023069"/>
    </source>
</evidence>
<dbReference type="Pfam" id="PF17852">
    <property type="entry name" value="Dynein_AAA_lid"/>
    <property type="match status" value="1"/>
</dbReference>
<dbReference type="Proteomes" id="UP001642540">
    <property type="component" value="Unassembled WGS sequence"/>
</dbReference>
<dbReference type="InterPro" id="IPR024317">
    <property type="entry name" value="Dynein_heavy_chain_D4_dom"/>
</dbReference>
<evidence type="ECO:0000256" key="12">
    <source>
        <dbReference type="ARBA" id="ARBA00023212"/>
    </source>
</evidence>
<dbReference type="PANTHER" id="PTHR45703:SF8">
    <property type="entry name" value="DYNEINS HEAVY CHAIN"/>
    <property type="match status" value="1"/>
</dbReference>
<dbReference type="EMBL" id="CAXLJM020000007">
    <property type="protein sequence ID" value="CAL8072250.1"/>
    <property type="molecule type" value="Genomic_DNA"/>
</dbReference>
<dbReference type="InterPro" id="IPR042222">
    <property type="entry name" value="Dynein_2_N"/>
</dbReference>
<dbReference type="InterPro" id="IPR041466">
    <property type="entry name" value="Dynein_AAA5_ext"/>
</dbReference>
<feature type="domain" description="Dynein heavy chain AAA lid" evidence="24">
    <location>
        <begin position="4039"/>
        <end position="4175"/>
    </location>
</feature>
<feature type="domain" description="Dynein heavy chain 3 AAA+ lid" evidence="23">
    <location>
        <begin position="2642"/>
        <end position="2739"/>
    </location>
</feature>
<evidence type="ECO:0000259" key="23">
    <source>
        <dbReference type="Pfam" id="PF17857"/>
    </source>
</evidence>
<keyword evidence="8" id="KW-0243">Dynein</keyword>
<dbReference type="InterPro" id="IPR041228">
    <property type="entry name" value="Dynein_C"/>
</dbReference>
<keyword evidence="3" id="KW-0963">Cytoplasm</keyword>
<dbReference type="Gene3D" id="1.10.8.720">
    <property type="entry name" value="Region D6 of dynein motor"/>
    <property type="match status" value="1"/>
</dbReference>
<organism evidence="26 27">
    <name type="scientific">Orchesella dallaii</name>
    <dbReference type="NCBI Taxonomy" id="48710"/>
    <lineage>
        <taxon>Eukaryota</taxon>
        <taxon>Metazoa</taxon>
        <taxon>Ecdysozoa</taxon>
        <taxon>Arthropoda</taxon>
        <taxon>Hexapoda</taxon>
        <taxon>Collembola</taxon>
        <taxon>Entomobryomorpha</taxon>
        <taxon>Entomobryoidea</taxon>
        <taxon>Orchesellidae</taxon>
        <taxon>Orchesellinae</taxon>
        <taxon>Orchesella</taxon>
    </lineage>
</organism>
<dbReference type="Pfam" id="PF12775">
    <property type="entry name" value="AAA_7"/>
    <property type="match status" value="1"/>
</dbReference>
<dbReference type="InterPro" id="IPR042228">
    <property type="entry name" value="Dynein_linker_3"/>
</dbReference>
<dbReference type="SUPFAM" id="SSF52540">
    <property type="entry name" value="P-loop containing nucleoside triphosphate hydrolases"/>
    <property type="match status" value="4"/>
</dbReference>
<name>A0ABP1PNT9_9HEXA</name>
<evidence type="ECO:0000313" key="27">
    <source>
        <dbReference type="Proteomes" id="UP001642540"/>
    </source>
</evidence>
<feature type="coiled-coil region" evidence="14">
    <location>
        <begin position="205"/>
        <end position="263"/>
    </location>
</feature>
<evidence type="ECO:0000256" key="8">
    <source>
        <dbReference type="ARBA" id="ARBA00023017"/>
    </source>
</evidence>
<comment type="similarity">
    <text evidence="2">Belongs to the dynein heavy chain family.</text>
</comment>
<keyword evidence="6" id="KW-0547">Nucleotide-binding</keyword>
<dbReference type="Gene3D" id="6.10.140.1060">
    <property type="match status" value="1"/>
</dbReference>
<dbReference type="InterPro" id="IPR042219">
    <property type="entry name" value="AAA_lid_11_sf"/>
</dbReference>
<dbReference type="Gene3D" id="1.10.287.2620">
    <property type="match status" value="1"/>
</dbReference>
<sequence>MGGGKDQQQHGGYEPGFDIRLDFLYDYVLRSLKIKIDKWQKMLNVEEYRGIVNEFFDKADKSIVVMTLNALGQLTVIDGYQTAMKLKSCYFIKKIPMTFGKDDTTFREHLIYGDLSPQPLEALVTFIEEIVAPAVTAEISQPKWPETVVADVRHHTEEVCGAIYTIQGQLRKKTLLHMPLEEDVINLNERRVIEKGPPGMDPQFKKKLESLVVKWNNQIAEVLQQDSSQALQTGQHPTPFAELSFWEDRVEDLQCIYDQLSEEKLQKCGALLEEIDSVYWPSFRTTYRNVVSSLAESQDILTHLKPLRKYIETVQCSNFDEVREHLDPMLQCVCLIWGFSRHYCTPARVIVLLQEICNLVIEMARAYLGGSSIFQMEPEEGLMKSTTVLDVLDYFRDLYMEEKSRLHMYFYEDYPVKHWDFLPHLVFHRFDKFENRLKQLKELFETSVELCKLERIDFGGDGGKNFSSKVQKLHEQFIEFYQRFGGIPYDCCDPEDASFDKDYKLYEEKVKDIDQQLSAICAHAFDACHTPESIYKLIITLGQLIERPIIKSDFEPKYPKYVAILSADFDRIQDIFENNVKSLPVRERSSIYQQFPPYSASIHWARDMQNSIDDNIAQFQLLNLNIEDKDLVTRLLARHSALSKTLKDFQDETFLEWKKEVEEQGESWLNEYLFADGDDVDSVIVNFRPELYGSLKEIRFLKDADYTEIPELAQMLEKQFLTFRRYMISLDNIGQAYNEILNITSDVELNLLRARIDEIDIMILEGRESLKWSDPGVNAFIEKLEAPVESLLVKVRQAVDNVDLISKLMLTWVEYPLFQRKDKKRTSLLSLDDHAMSRKTKQYKEIEDTSVKIQEIMEKNKQLLVEEDTVESSWEEYLKHVEGIIVHGLIRTVAVSLGYLLDHTDPVLTPSPLFEVTMELDETGGPIFMPPLESALEDNFMQMVEGIMDDICNQAALVNRVHVVEEVEDFLDEVEAMTDIAEMKEDIKGRISVVISMSFDYSTRCEPFAYLWEDDKTEYLRQFLKYGHQLTQEELDAKLAGESIPAAAPTLDQFKQVIDRFEGVYAEISKLTSEIIFEKWFKLNMKPFKDDLLNLCSSWGLMFKQYLIDSVIGGLSGLDQFIIEAENGLTQPLTEGDLKTLISVMSWLQQVKERQQSTDHMFEPIKQYIELLKLYDYELPETVFVQLEELPQKWINTKKLGIQVKHQVAPLQAQEVSSIRRRIADFDLKQHAYRDKFRTFPFFDQNTAFPYKEMDNVHFETFNLEDEYQDICSAASLFEVHVPEPKALRQCRKEIRLAKQIWDYIMIVDAFIDDWKTTPWQNINVENMDLECKRMSKEVKAMDKDVKDWTVYLGLEATIRNMLSSLKSVAELQNPSIRERHWEELMASTKIWPRLYKMLIYKFSADPRTTMADLLALNLHNFEEEVKNVVDKAVKESSMEKTLKELDDTWSVQEYSLELHPRTGTQLIRASEELIEILEDNQVQLQNIAMSKYIAFFQEEVEYWQNRLFICDQVLSALSEVQRTWCHLESIFIASDDIRCNLPEDSARFDNIDADFKVVLQKLYVSKNVVETTNQPDVLKELERLQKELAVCEKALADYLETKRLAFPRFYFVSSVDLLDILSNGNEPEMVSRHLTKLFDSLSKLEFDKSDPAISKIALAMKAKDGEIVKFQESCDCTGAVEVWLGRLERTMRATIRNYFAVSVTAYEDKPRETWIQEYPAQNALCGTQIWWTAEVNQAFTKLEEGYENALKDYLRKQVNQLNTLIGLLLGSLSSQDRQKVMTICTIDVHSRDVVGKLIQMRIESAQAFQWQSQLRHRWDGESGDCYANICDAQLMYWYEYLGNTPRLVITPSLHLIMGGAPAGPAETTKDLGRALGMMVYVFNCSEQMDVRSVGNIYKGLAQTGAWGCFDEFNRITVEVLSVVAVQVKSIQDAIRDKKTKFVFMGEDIALSWTVGLFITMNPGYAGRSELPENLKALFRPCAMVVPDFELICEIMLVAEGFQEARILARKFITLYTLCKELLSKQDHYDWGLRAIKSVLVVAGSLKRGDPGRPEDQVLMRALRDFNIPKIVSDDTPVFMGLIGDLFPALEVPRKRDAEFEASVRTATAQLKLQPEENFILKVVQLQELIDVRHSVFILGNAGTGKTQVWKTLFKTHQNLKHKPLCNDLNPKAVTNDELFGVINAATREWKDGIFSVLMRDQANMTAEGPKWIILDGDIDPMWIESLNTVMDDNKVLTLASNERIALTKMMRLIFEIYTLKTATPATVSRAGILYINPQDLGWNPFVASWLESRENASERANLTVMFDKYVPTVIDMFKSRFKRITPMPEITHIQVLCNLLECLLVPEILPPECPKEWYELYFVFAVVWAFGSACFQDQMVDHRADFSKWFQQEFKFVKFPQGGSVFDFYIDNETKKLVPWAEKVPKFELDPDIPLQATIVHTSETIRIKYFVDMLMEKGQPTMLVGTAGSGKTVLVGDKLACLPETHMICKIPFNFYTTSEMLQRAMEKPLEKKAGRNYGPPGNKKLVYFIDDMNMPEVDTYGTVQPHTLIRQHMDYGHWYDRIKITLKDIHNVQYVACMNPTAGSFTINPRLQRHFAVFSVGFPGADALQNIYRSILQQHLASTVHKFSPAVQNACQSIVNTALALHSRVASSFLPTAVKFHYIFNLRDLSNIFQGLIFSTFDCLQHPIDLVRLWMHEASRVYGDKLVDDKDIQMFHKLLTDNVKKGFEDLDESILMAKPLIYCHFAQGIGDPKYMPVTNFNHLQKQLIDALKSYNEFNSIMNLVLFEDAINYICRISRILESPRGNALLVGVGGSGKQSLARLAAFLSGLEVFQITLRKGYSIVDLRSDLAVLYIKAGQKNLGTTFLLTDAQVAEEGFLVVINDMLASGEVADLLPDDEVENIIASMRTEVKAVGLPETRENCWKFFIDRVRKMLKCILCFSPVGTTLRNRSRKFPAVINCTSIIWFQGWPHEALMSVSQKFVKDITVLPPELHDPIASFMAFVHSSVNDMSSTYLINEKRYNYTTPKSFLEQIDLYGKLVTAKNNEALSKADRLESGLTKLESCAHQVEEMKKVLAVQEVVLKEKNDQANNLIKVVEKETRTVSVEKENAAIEEKKVAVTAENVAKIQEVCKIELEKAEPALQAAYAALNTLNKANLTELKTFTSPPPDAVIVISAVYTLWEGTRNGKIPKDRSWKAAKSNMMGDAQKFLDGLVSLEKENITPQIVEAMHPYVTAPGFDPEKIRSKSFAASGLCSYVLNVLKFNEVYQDVAPKRRALQEATDTLNKALERLRFLKSRIDELEQRLAVLTSEYDAATEAKMKCQAEADKTALTIDLANRLVGGLGAEKTRWIQNVHNYRASTITIPGDMLLVTAFVSYVGCFTKKYRVELLEKIWMPYLRKMDPPIPMSEDVDPLSILTDDAEIATWNNFGLPSDRMSSENASILMNSQRWPLIIDPQLQGNKWIKCMYGTNLKVIQLGQKGYLDVIEEAISAGSTVLIENLGENVDPVLEPLLARNLIKKGKAIKMGDREIDYNAEFRLILHTKLANPHYKPEMQAQTTLINFTVTRDGLEDQLLAEVVKMERPDLETQKSQLTKQQNEFKILLKKLEDDLLSRLQSAQGNFLDDTALVENLETTKRTAQDVETKAKEAVITSAKIDTARELYRPAACRASLLYFILNDLNKINPIYQFSLKAFSTVFQNAIRTAAQAHEVSERITNLIDSITYSVWQYTTRGLFECDKLIFTTQMAFTIQLQKEIINPKDLDFLLRFPITPGVVSPVEFLTNSSWGAIKSLSGLDEYRNIDRDIEGSAKRWKKFVEADCPEREKMPQDWKSKAGIHRLCIMRALRPDRMTYAVTVFVEETLGTKYVRSIRQDFSKSYEESNNTTPIFFILSPGVDPLKDVEALGKKLGYTTDKGNFHNISLGQGQEIVAENALEISAEKGHWVILQNIHLVSKWLNSLEKKLEQNWENAHKKYRVFLSAEPASRPENHIIPQGILESSIKLTNEPPSGMLANIHKSLDNFTQETLETCSKELEFKAILFSLCYFHAVVAERRKFGTQGWNRCYPFNTGDLTISVYVLLNYLEANNKVPWEDLRYLFGEIMYGGHITDDFDRRLCRAYLEEYMAPELLDGEIQYAPGFPAPSSTDLQGYHQYIDDTMPPESPILYGLHPNAEIGFLTATSESLFKTIFELQPRDSSGAGGQTSTKDEKIKQIIDDIMEKLVDPFNMTDIQGRAEDKTPYVIVALQECERMNFLTTEIRKSLRELDLGLKGELTISSEMEELSNSLFLDQVPNSWTKRAYPSTFGLGSWYADLLLRARELETWSADFILPGAVWLGGFFNPQSFLTAIMQMTARKQELPLDKMCLQCEVTKKIRDEFTSPPKDGAYIHGLFMEGARWDSTMAAIMESKLKDLYPAMPVLYMKAITQDKADTRSMYECPVYKTKMRGPTYVWTFNLRSRDKPSKWVLGGVALLLQV</sequence>
<keyword evidence="13" id="KW-0966">Cell projection</keyword>
<dbReference type="Pfam" id="PF08393">
    <property type="entry name" value="DHC_N2"/>
    <property type="match status" value="1"/>
</dbReference>
<keyword evidence="27" id="KW-1185">Reference proteome</keyword>
<evidence type="ECO:0000259" key="19">
    <source>
        <dbReference type="Pfam" id="PF12777"/>
    </source>
</evidence>
<keyword evidence="9 14" id="KW-0175">Coiled coil</keyword>
<dbReference type="Pfam" id="PF12781">
    <property type="entry name" value="AAA_9"/>
    <property type="match status" value="1"/>
</dbReference>
<feature type="domain" description="Dynein heavy chain AAA 5 extension" evidence="22">
    <location>
        <begin position="2304"/>
        <end position="2423"/>
    </location>
</feature>
<dbReference type="InterPro" id="IPR024743">
    <property type="entry name" value="Dynein_HC_stalk"/>
</dbReference>
<feature type="domain" description="Dynein heavy chain linker" evidence="17">
    <location>
        <begin position="1288"/>
        <end position="1700"/>
    </location>
</feature>
<dbReference type="Pfam" id="PF12774">
    <property type="entry name" value="AAA_6"/>
    <property type="match status" value="1"/>
</dbReference>
<evidence type="ECO:0000259" key="24">
    <source>
        <dbReference type="Pfam" id="PF18198"/>
    </source>
</evidence>
<evidence type="ECO:0000313" key="26">
    <source>
        <dbReference type="EMBL" id="CAL8072250.1"/>
    </source>
</evidence>
<evidence type="ECO:0000256" key="6">
    <source>
        <dbReference type="ARBA" id="ARBA00022741"/>
    </source>
</evidence>
<feature type="domain" description="Dynein heavy chain ATP-binding dynein motor region" evidence="21">
    <location>
        <begin position="3429"/>
        <end position="3646"/>
    </location>
</feature>
<evidence type="ECO:0000259" key="25">
    <source>
        <dbReference type="Pfam" id="PF18199"/>
    </source>
</evidence>
<dbReference type="InterPro" id="IPR041589">
    <property type="entry name" value="DNAH3_AAA_lid_1"/>
</dbReference>
<dbReference type="InterPro" id="IPR013602">
    <property type="entry name" value="Dynein_heavy_linker"/>
</dbReference>
<dbReference type="InterPro" id="IPR043157">
    <property type="entry name" value="Dynein_AAA1S"/>
</dbReference>
<dbReference type="InterPro" id="IPR041658">
    <property type="entry name" value="AAA_lid_11"/>
</dbReference>
<dbReference type="Gene3D" id="1.10.8.710">
    <property type="match status" value="1"/>
</dbReference>
<dbReference type="Gene3D" id="1.20.920.30">
    <property type="match status" value="1"/>
</dbReference>
<dbReference type="InterPro" id="IPR035706">
    <property type="entry name" value="AAA_9"/>
</dbReference>
<keyword evidence="7" id="KW-0067">ATP-binding</keyword>
<evidence type="ECO:0000256" key="3">
    <source>
        <dbReference type="ARBA" id="ARBA00022490"/>
    </source>
</evidence>
<dbReference type="PANTHER" id="PTHR45703">
    <property type="entry name" value="DYNEIN HEAVY CHAIN"/>
    <property type="match status" value="1"/>
</dbReference>
<keyword evidence="5" id="KW-0677">Repeat</keyword>
<evidence type="ECO:0000256" key="1">
    <source>
        <dbReference type="ARBA" id="ARBA00004430"/>
    </source>
</evidence>
<comment type="subcellular location">
    <subcellularLocation>
        <location evidence="1">Cytoplasm</location>
        <location evidence="1">Cytoskeleton</location>
        <location evidence="1">Cilium axoneme</location>
    </subcellularLocation>
</comment>
<dbReference type="Gene3D" id="3.10.490.20">
    <property type="match status" value="1"/>
</dbReference>
<dbReference type="InterPro" id="IPR043160">
    <property type="entry name" value="Dynein_C_barrel"/>
</dbReference>
<dbReference type="Pfam" id="PF17857">
    <property type="entry name" value="AAA_lid_1"/>
    <property type="match status" value="1"/>
</dbReference>
<dbReference type="Gene3D" id="1.20.58.1120">
    <property type="match status" value="1"/>
</dbReference>
<feature type="domain" description="Dynein heavy chain C-terminal" evidence="25">
    <location>
        <begin position="4182"/>
        <end position="4476"/>
    </location>
</feature>
<reference evidence="26 27" key="1">
    <citation type="submission" date="2024-08" db="EMBL/GenBank/DDBJ databases">
        <authorList>
            <person name="Cucini C."/>
            <person name="Frati F."/>
        </authorList>
    </citation>
    <scope>NUCLEOTIDE SEQUENCE [LARGE SCALE GENOMIC DNA]</scope>
</reference>
<dbReference type="Gene3D" id="1.20.140.100">
    <property type="entry name" value="Dynein heavy chain, N-terminal domain 2"/>
    <property type="match status" value="1"/>
</dbReference>
<evidence type="ECO:0000259" key="21">
    <source>
        <dbReference type="Pfam" id="PF12781"/>
    </source>
</evidence>
<dbReference type="Pfam" id="PF18199">
    <property type="entry name" value="Dynein_C"/>
    <property type="match status" value="1"/>
</dbReference>
<dbReference type="Pfam" id="PF03028">
    <property type="entry name" value="Dynein_heavy"/>
    <property type="match status" value="1"/>
</dbReference>
<keyword evidence="10" id="KW-0969">Cilium</keyword>
<evidence type="ECO:0000256" key="7">
    <source>
        <dbReference type="ARBA" id="ARBA00022840"/>
    </source>
</evidence>
<dbReference type="Gene3D" id="3.40.50.300">
    <property type="entry name" value="P-loop containing nucleotide triphosphate hydrolases"/>
    <property type="match status" value="5"/>
</dbReference>
<gene>
    <name evidence="26" type="ORF">ODALV1_LOCUS2079</name>
</gene>
<evidence type="ECO:0000256" key="4">
    <source>
        <dbReference type="ARBA" id="ARBA00022701"/>
    </source>
</evidence>
<evidence type="ECO:0000259" key="22">
    <source>
        <dbReference type="Pfam" id="PF17852"/>
    </source>
</evidence>
<dbReference type="InterPro" id="IPR027417">
    <property type="entry name" value="P-loop_NTPase"/>
</dbReference>
<dbReference type="InterPro" id="IPR013594">
    <property type="entry name" value="Dynein_heavy_tail"/>
</dbReference>
<dbReference type="Pfam" id="PF12780">
    <property type="entry name" value="AAA_8"/>
    <property type="match status" value="1"/>
</dbReference>
<evidence type="ECO:0000256" key="11">
    <source>
        <dbReference type="ARBA" id="ARBA00023175"/>
    </source>
</evidence>
<evidence type="ECO:0000259" key="20">
    <source>
        <dbReference type="Pfam" id="PF12780"/>
    </source>
</evidence>
<dbReference type="Gene3D" id="1.10.472.130">
    <property type="match status" value="1"/>
</dbReference>
<comment type="caution">
    <text evidence="26">The sequence shown here is derived from an EMBL/GenBank/DDBJ whole genome shotgun (WGS) entry which is preliminary data.</text>
</comment>
<keyword evidence="11" id="KW-0505">Motor protein</keyword>
<dbReference type="Pfam" id="PF18198">
    <property type="entry name" value="AAA_lid_11"/>
    <property type="match status" value="1"/>
</dbReference>
<evidence type="ECO:0000256" key="2">
    <source>
        <dbReference type="ARBA" id="ARBA00008887"/>
    </source>
</evidence>
<evidence type="ECO:0000259" key="16">
    <source>
        <dbReference type="Pfam" id="PF08385"/>
    </source>
</evidence>
<evidence type="ECO:0000259" key="15">
    <source>
        <dbReference type="Pfam" id="PF03028"/>
    </source>
</evidence>
<evidence type="ECO:0000256" key="13">
    <source>
        <dbReference type="ARBA" id="ARBA00023273"/>
    </source>
</evidence>
<dbReference type="Gene3D" id="1.10.8.1220">
    <property type="match status" value="1"/>
</dbReference>
<evidence type="ECO:0008006" key="28">
    <source>
        <dbReference type="Google" id="ProtNLM"/>
    </source>
</evidence>
<evidence type="ECO:0000256" key="14">
    <source>
        <dbReference type="SAM" id="Coils"/>
    </source>
</evidence>
<dbReference type="Pfam" id="PF12777">
    <property type="entry name" value="MT"/>
    <property type="match status" value="1"/>
</dbReference>
<dbReference type="Gene3D" id="1.20.920.20">
    <property type="match status" value="1"/>
</dbReference>
<keyword evidence="4" id="KW-0493">Microtubule</keyword>
<feature type="domain" description="Dynein heavy chain AAA module D4" evidence="20">
    <location>
        <begin position="2784"/>
        <end position="3043"/>
    </location>
</feature>